<dbReference type="Proteomes" id="UP000321058">
    <property type="component" value="Unassembled WGS sequence"/>
</dbReference>
<dbReference type="GO" id="GO:0003855">
    <property type="term" value="F:3-dehydroquinate dehydratase activity"/>
    <property type="evidence" value="ECO:0007669"/>
    <property type="project" value="UniProtKB-UniRule"/>
</dbReference>
<feature type="binding site" evidence="8">
    <location>
        <position position="74"/>
    </location>
    <ligand>
        <name>substrate</name>
    </ligand>
</feature>
<dbReference type="HAMAP" id="MF_00169">
    <property type="entry name" value="AroQ"/>
    <property type="match status" value="1"/>
</dbReference>
<comment type="caution">
    <text evidence="8">Lacks conserved residue(s) required for the propagation of feature annotation.</text>
</comment>
<sequence>MKILVVHGAGMNMRGKSQVEIFGPMKLPEYDAKIRAYADELGVEIEIFHSNIEGEVINRLYAAHDEAIAGAIINPAGYSRGYPALVAAIVNVGFPTIEVHISNPARRGNVSEVTNGCLGTVTGFGIAGYALALRGLRDRAKAQA</sequence>
<keyword evidence="8" id="KW-0028">Amino-acid biosynthesis</keyword>
<dbReference type="Gene3D" id="3.40.50.9100">
    <property type="entry name" value="Dehydroquinase, class II"/>
    <property type="match status" value="1"/>
</dbReference>
<comment type="similarity">
    <text evidence="3 8">Belongs to the type-II 3-dehydroquinase family.</text>
</comment>
<evidence type="ECO:0000256" key="3">
    <source>
        <dbReference type="ARBA" id="ARBA00011037"/>
    </source>
</evidence>
<dbReference type="EMBL" id="BKAJ01000072">
    <property type="protein sequence ID" value="GEP56930.1"/>
    <property type="molecule type" value="Genomic_DNA"/>
</dbReference>
<keyword evidence="7 8" id="KW-0456">Lyase</keyword>
<dbReference type="SUPFAM" id="SSF52304">
    <property type="entry name" value="Type II 3-dehydroquinate dehydratase"/>
    <property type="match status" value="1"/>
</dbReference>
<protein>
    <recommendedName>
        <fullName evidence="5 8">3-dehydroquinate dehydratase</fullName>
        <shortName evidence="8">3-dehydroquinase</shortName>
        <ecNumber evidence="5 8">4.2.1.10</ecNumber>
    </recommendedName>
    <alternativeName>
        <fullName evidence="8">Type II DHQase</fullName>
    </alternativeName>
</protein>
<organism evidence="9 10">
    <name type="scientific">Reyranella soli</name>
    <dbReference type="NCBI Taxonomy" id="1230389"/>
    <lineage>
        <taxon>Bacteria</taxon>
        <taxon>Pseudomonadati</taxon>
        <taxon>Pseudomonadota</taxon>
        <taxon>Alphaproteobacteria</taxon>
        <taxon>Hyphomicrobiales</taxon>
        <taxon>Reyranellaceae</taxon>
        <taxon>Reyranella</taxon>
    </lineage>
</organism>
<dbReference type="GO" id="GO:0008652">
    <property type="term" value="P:amino acid biosynthetic process"/>
    <property type="evidence" value="ECO:0007669"/>
    <property type="project" value="UniProtKB-KW"/>
</dbReference>
<evidence type="ECO:0000256" key="2">
    <source>
        <dbReference type="ARBA" id="ARBA00004902"/>
    </source>
</evidence>
<comment type="caution">
    <text evidence="9">The sequence shown here is derived from an EMBL/GenBank/DDBJ whole genome shotgun (WGS) entry which is preliminary data.</text>
</comment>
<feature type="binding site" evidence="8">
    <location>
        <begin position="101"/>
        <end position="102"/>
    </location>
    <ligand>
        <name>substrate</name>
    </ligand>
</feature>
<dbReference type="InterPro" id="IPR001874">
    <property type="entry name" value="DHquinase_II"/>
</dbReference>
<dbReference type="GO" id="GO:0009423">
    <property type="term" value="P:chorismate biosynthetic process"/>
    <property type="evidence" value="ECO:0007669"/>
    <property type="project" value="UniProtKB-UniRule"/>
</dbReference>
<comment type="catalytic activity">
    <reaction evidence="1 8">
        <text>3-dehydroquinate = 3-dehydroshikimate + H2O</text>
        <dbReference type="Rhea" id="RHEA:21096"/>
        <dbReference type="ChEBI" id="CHEBI:15377"/>
        <dbReference type="ChEBI" id="CHEBI:16630"/>
        <dbReference type="ChEBI" id="CHEBI:32364"/>
        <dbReference type="EC" id="4.2.1.10"/>
    </reaction>
</comment>
<evidence type="ECO:0000256" key="8">
    <source>
        <dbReference type="HAMAP-Rule" id="MF_00169"/>
    </source>
</evidence>
<dbReference type="GO" id="GO:0019631">
    <property type="term" value="P:quinate catabolic process"/>
    <property type="evidence" value="ECO:0007669"/>
    <property type="project" value="TreeGrafter"/>
</dbReference>
<evidence type="ECO:0000313" key="9">
    <source>
        <dbReference type="EMBL" id="GEP56930.1"/>
    </source>
</evidence>
<evidence type="ECO:0000256" key="1">
    <source>
        <dbReference type="ARBA" id="ARBA00001864"/>
    </source>
</evidence>
<gene>
    <name evidence="9" type="primary">aroQ_3</name>
    <name evidence="8" type="synonym">aroQ</name>
    <name evidence="9" type="ORF">RSO01_40960</name>
</gene>
<dbReference type="AlphaFoldDB" id="A0A512NDA5"/>
<evidence type="ECO:0000256" key="7">
    <source>
        <dbReference type="ARBA" id="ARBA00023239"/>
    </source>
</evidence>
<name>A0A512NDA5_9HYPH</name>
<dbReference type="PANTHER" id="PTHR21272">
    <property type="entry name" value="CATABOLIC 3-DEHYDROQUINASE"/>
    <property type="match status" value="1"/>
</dbReference>
<comment type="subunit">
    <text evidence="4 8">Homododecamer.</text>
</comment>
<keyword evidence="10" id="KW-1185">Reference proteome</keyword>
<evidence type="ECO:0000256" key="4">
    <source>
        <dbReference type="ARBA" id="ARBA00011193"/>
    </source>
</evidence>
<reference evidence="9 10" key="1">
    <citation type="submission" date="2019-07" db="EMBL/GenBank/DDBJ databases">
        <title>Whole genome shotgun sequence of Reyranella soli NBRC 108950.</title>
        <authorList>
            <person name="Hosoyama A."/>
            <person name="Uohara A."/>
            <person name="Ohji S."/>
            <person name="Ichikawa N."/>
        </authorList>
    </citation>
    <scope>NUCLEOTIDE SEQUENCE [LARGE SCALE GENOMIC DNA]</scope>
    <source>
        <strain evidence="9 10">NBRC 108950</strain>
    </source>
</reference>
<dbReference type="Pfam" id="PF01220">
    <property type="entry name" value="DHquinase_II"/>
    <property type="match status" value="1"/>
</dbReference>
<proteinExistence type="inferred from homology"/>
<dbReference type="EC" id="4.2.1.10" evidence="5 8"/>
<dbReference type="GO" id="GO:0009073">
    <property type="term" value="P:aromatic amino acid family biosynthetic process"/>
    <property type="evidence" value="ECO:0007669"/>
    <property type="project" value="UniProtKB-KW"/>
</dbReference>
<dbReference type="PANTHER" id="PTHR21272:SF3">
    <property type="entry name" value="CATABOLIC 3-DEHYDROQUINASE"/>
    <property type="match status" value="1"/>
</dbReference>
<dbReference type="PIRSF" id="PIRSF001399">
    <property type="entry name" value="DHquinase_II"/>
    <property type="match status" value="1"/>
</dbReference>
<feature type="active site" description="Proton donor" evidence="8">
    <location>
        <position position="100"/>
    </location>
</feature>
<dbReference type="RefSeq" id="WP_170303220.1">
    <property type="nucleotide sequence ID" value="NZ_BKAJ01000072.1"/>
</dbReference>
<comment type="function">
    <text evidence="8">Catalyzes a trans-dehydration via an enolate intermediate.</text>
</comment>
<keyword evidence="6 8" id="KW-0057">Aromatic amino acid biosynthesis</keyword>
<evidence type="ECO:0000256" key="6">
    <source>
        <dbReference type="ARBA" id="ARBA00023141"/>
    </source>
</evidence>
<evidence type="ECO:0000313" key="10">
    <source>
        <dbReference type="Proteomes" id="UP000321058"/>
    </source>
</evidence>
<dbReference type="InterPro" id="IPR036441">
    <property type="entry name" value="DHquinase_II_sf"/>
</dbReference>
<dbReference type="UniPathway" id="UPA00053">
    <property type="reaction ID" value="UER00086"/>
</dbReference>
<evidence type="ECO:0000256" key="5">
    <source>
        <dbReference type="ARBA" id="ARBA00012060"/>
    </source>
</evidence>
<accession>A0A512NDA5</accession>
<comment type="pathway">
    <text evidence="2 8">Metabolic intermediate biosynthesis; chorismate biosynthesis; chorismate from D-erythrose 4-phosphate and phosphoenolpyruvate: step 3/7.</text>
</comment>